<evidence type="ECO:0000256" key="1">
    <source>
        <dbReference type="SAM" id="SignalP"/>
    </source>
</evidence>
<dbReference type="KEGG" id="tgr:Tgr7_2484"/>
<dbReference type="EMBL" id="CP001339">
    <property type="protein sequence ID" value="ACL73561.1"/>
    <property type="molecule type" value="Genomic_DNA"/>
</dbReference>
<organism evidence="2 3">
    <name type="scientific">Thioalkalivibrio sulfidiphilus (strain HL-EbGR7)</name>
    <dbReference type="NCBI Taxonomy" id="396588"/>
    <lineage>
        <taxon>Bacteria</taxon>
        <taxon>Pseudomonadati</taxon>
        <taxon>Pseudomonadota</taxon>
        <taxon>Gammaproteobacteria</taxon>
        <taxon>Chromatiales</taxon>
        <taxon>Ectothiorhodospiraceae</taxon>
        <taxon>Thioalkalivibrio</taxon>
    </lineage>
</organism>
<dbReference type="SMART" id="SM00671">
    <property type="entry name" value="SEL1"/>
    <property type="match status" value="5"/>
</dbReference>
<evidence type="ECO:0000313" key="2">
    <source>
        <dbReference type="EMBL" id="ACL73561.1"/>
    </source>
</evidence>
<reference evidence="2 3" key="1">
    <citation type="journal article" date="2011" name="Stand. Genomic Sci.">
        <title>Complete genome sequence of 'Thioalkalivibrio sulfidophilus' HL-EbGr7.</title>
        <authorList>
            <person name="Muyzer G."/>
            <person name="Sorokin D.Y."/>
            <person name="Mavromatis K."/>
            <person name="Lapidus A."/>
            <person name="Clum A."/>
            <person name="Ivanova N."/>
            <person name="Pati A."/>
            <person name="d'Haeseleer P."/>
            <person name="Woyke T."/>
            <person name="Kyrpides N.C."/>
        </authorList>
    </citation>
    <scope>NUCLEOTIDE SEQUENCE [LARGE SCALE GENOMIC DNA]</scope>
    <source>
        <strain evidence="2 3">HL-EbGR7</strain>
    </source>
</reference>
<dbReference type="HOGENOM" id="CLU_000288_36_7_6"/>
<dbReference type="PANTHER" id="PTHR43628:SF1">
    <property type="entry name" value="CHITIN SYNTHASE REGULATORY FACTOR 2-RELATED"/>
    <property type="match status" value="1"/>
</dbReference>
<dbReference type="eggNOG" id="COG0790">
    <property type="taxonomic scope" value="Bacteria"/>
</dbReference>
<protein>
    <submittedName>
        <fullName evidence="2">Sel1 domain protein repeat-containing protein</fullName>
    </submittedName>
</protein>
<dbReference type="RefSeq" id="WP_012639036.1">
    <property type="nucleotide sequence ID" value="NC_011901.1"/>
</dbReference>
<dbReference type="Proteomes" id="UP000002383">
    <property type="component" value="Chromosome"/>
</dbReference>
<dbReference type="InterPro" id="IPR052945">
    <property type="entry name" value="Mitotic_Regulator"/>
</dbReference>
<dbReference type="InterPro" id="IPR011990">
    <property type="entry name" value="TPR-like_helical_dom_sf"/>
</dbReference>
<dbReference type="Pfam" id="PF08238">
    <property type="entry name" value="Sel1"/>
    <property type="match status" value="5"/>
</dbReference>
<gene>
    <name evidence="2" type="ordered locus">Tgr7_2484</name>
</gene>
<dbReference type="STRING" id="396588.Tgr7_2484"/>
<sequence precursor="true">MKNTLILILLLTLGLALNAHGEALPWSEQATAGRDAKALESMAHAHLDKEDPDPAQAALWLESAAKAGSGTAMAHLAWLHAEGLGVKKDGEQAVYWYEQAVDAGEIQHTLSLGWAYLRGDLVPRDRALSEAWFHKGIDADYPQARVALASVLIADAFGGQHPERALEAEALLQPALEDEPMLVSYFLARLYVEGIGDVERDMTRGFAYTRMAAELGHAQMQGWLGRMYADGDGVEPDPAEALKWASLAAAGGDTFGNRTRLELEATLDDATVGEGRRRAVEWAQARH</sequence>
<dbReference type="SUPFAM" id="SSF81901">
    <property type="entry name" value="HCP-like"/>
    <property type="match status" value="2"/>
</dbReference>
<proteinExistence type="predicted"/>
<feature type="signal peptide" evidence="1">
    <location>
        <begin position="1"/>
        <end position="21"/>
    </location>
</feature>
<dbReference type="PANTHER" id="PTHR43628">
    <property type="entry name" value="ACTIVATOR OF C KINASE PROTEIN 1-RELATED"/>
    <property type="match status" value="1"/>
</dbReference>
<dbReference type="Gene3D" id="1.25.40.10">
    <property type="entry name" value="Tetratricopeptide repeat domain"/>
    <property type="match status" value="2"/>
</dbReference>
<dbReference type="OrthoDB" id="5365194at2"/>
<name>B8GLK6_THISH</name>
<dbReference type="InterPro" id="IPR006597">
    <property type="entry name" value="Sel1-like"/>
</dbReference>
<accession>B8GLK6</accession>
<dbReference type="AlphaFoldDB" id="B8GLK6"/>
<keyword evidence="1" id="KW-0732">Signal</keyword>
<evidence type="ECO:0000313" key="3">
    <source>
        <dbReference type="Proteomes" id="UP000002383"/>
    </source>
</evidence>
<feature type="chain" id="PRO_5002872804" evidence="1">
    <location>
        <begin position="22"/>
        <end position="287"/>
    </location>
</feature>
<keyword evidence="3" id="KW-1185">Reference proteome</keyword>